<comment type="caution">
    <text evidence="5">The sequence shown here is derived from an EMBL/GenBank/DDBJ whole genome shotgun (WGS) entry which is preliminary data.</text>
</comment>
<feature type="zinc finger region" description="CR-type" evidence="1">
    <location>
        <begin position="1"/>
        <end position="76"/>
    </location>
</feature>
<dbReference type="SUPFAM" id="SSF57938">
    <property type="entry name" value="DnaJ/Hsp40 cysteine-rich domain"/>
    <property type="match status" value="1"/>
</dbReference>
<proteinExistence type="predicted"/>
<evidence type="ECO:0000256" key="2">
    <source>
        <dbReference type="SAM" id="MobiDB-lite"/>
    </source>
</evidence>
<keyword evidence="6" id="KW-1185">Reference proteome</keyword>
<reference evidence="5 6" key="1">
    <citation type="submission" date="2024-02" db="EMBL/GenBank/DDBJ databases">
        <authorList>
            <person name="Chen Y."/>
            <person name="Shah S."/>
            <person name="Dougan E. K."/>
            <person name="Thang M."/>
            <person name="Chan C."/>
        </authorList>
    </citation>
    <scope>NUCLEOTIDE SEQUENCE [LARGE SCALE GENOMIC DNA]</scope>
</reference>
<keyword evidence="1" id="KW-0862">Zinc</keyword>
<dbReference type="InterPro" id="IPR036410">
    <property type="entry name" value="HSP_DnaJ_Cys-rich_dom_sf"/>
</dbReference>
<keyword evidence="3" id="KW-0472">Membrane</keyword>
<feature type="compositionally biased region" description="Basic and acidic residues" evidence="2">
    <location>
        <begin position="141"/>
        <end position="152"/>
    </location>
</feature>
<organism evidence="5 6">
    <name type="scientific">Durusdinium trenchii</name>
    <dbReference type="NCBI Taxonomy" id="1381693"/>
    <lineage>
        <taxon>Eukaryota</taxon>
        <taxon>Sar</taxon>
        <taxon>Alveolata</taxon>
        <taxon>Dinophyceae</taxon>
        <taxon>Suessiales</taxon>
        <taxon>Symbiodiniaceae</taxon>
        <taxon>Durusdinium</taxon>
    </lineage>
</organism>
<keyword evidence="1" id="KW-0863">Zinc-finger</keyword>
<dbReference type="Proteomes" id="UP001642484">
    <property type="component" value="Unassembled WGS sequence"/>
</dbReference>
<evidence type="ECO:0000313" key="5">
    <source>
        <dbReference type="EMBL" id="CAK9074636.1"/>
    </source>
</evidence>
<dbReference type="EMBL" id="CAXAMN010023028">
    <property type="protein sequence ID" value="CAK9074636.1"/>
    <property type="molecule type" value="Genomic_DNA"/>
</dbReference>
<gene>
    <name evidence="5" type="ORF">CCMP2556_LOCUS36766</name>
</gene>
<keyword evidence="1" id="KW-0479">Metal-binding</keyword>
<feature type="domain" description="CR-type" evidence="4">
    <location>
        <begin position="1"/>
        <end position="76"/>
    </location>
</feature>
<evidence type="ECO:0000313" key="6">
    <source>
        <dbReference type="Proteomes" id="UP001642484"/>
    </source>
</evidence>
<evidence type="ECO:0000259" key="4">
    <source>
        <dbReference type="PROSITE" id="PS51188"/>
    </source>
</evidence>
<feature type="transmembrane region" description="Helical" evidence="3">
    <location>
        <begin position="180"/>
        <end position="198"/>
    </location>
</feature>
<feature type="transmembrane region" description="Helical" evidence="3">
    <location>
        <begin position="204"/>
        <end position="222"/>
    </location>
</feature>
<keyword evidence="3" id="KW-0812">Transmembrane</keyword>
<feature type="region of interest" description="Disordered" evidence="2">
    <location>
        <begin position="78"/>
        <end position="152"/>
    </location>
</feature>
<dbReference type="InterPro" id="IPR001305">
    <property type="entry name" value="HSP_DnaJ_Cys-rich_dom"/>
</dbReference>
<protein>
    <recommendedName>
        <fullName evidence="4">CR-type domain-containing protein</fullName>
    </recommendedName>
</protein>
<dbReference type="PROSITE" id="PS51188">
    <property type="entry name" value="ZF_CR"/>
    <property type="match status" value="1"/>
</dbReference>
<name>A0ABP0PF30_9DINO</name>
<evidence type="ECO:0000256" key="3">
    <source>
        <dbReference type="SAM" id="Phobius"/>
    </source>
</evidence>
<dbReference type="Gene3D" id="2.10.230.10">
    <property type="entry name" value="Heat shock protein DnaJ, cysteine-rich domain"/>
    <property type="match status" value="1"/>
</dbReference>
<dbReference type="CDD" id="cd10719">
    <property type="entry name" value="DnaJ_zf"/>
    <property type="match status" value="1"/>
</dbReference>
<keyword evidence="3" id="KW-1133">Transmembrane helix</keyword>
<sequence length="238" mass="25483">MPPKVAAGRPCEECDGSGEVVQTRRRECHNCDGTGACAAGRGNKFVCPLCNGEGHEVMRDRVKCPECKGAGRRISKGREEAPQVLGRSQEEAEKKAAVAPPAHTVRTSVGSGRGVSDEPQSEEEGDEEDPKPKKPQSQKKVPKEKATPKKDYEGAEVQEGIWWEPGVGLVIRTTLGPTSLMNGIGILIALIGLILLLADSPVAYVVGILFLITAISMLALANKDRCKKLLTRDSSDSK</sequence>
<feature type="compositionally biased region" description="Acidic residues" evidence="2">
    <location>
        <begin position="119"/>
        <end position="129"/>
    </location>
</feature>
<accession>A0ABP0PF30</accession>
<evidence type="ECO:0000256" key="1">
    <source>
        <dbReference type="PROSITE-ProRule" id="PRU00546"/>
    </source>
</evidence>